<evidence type="ECO:0000256" key="13">
    <source>
        <dbReference type="ARBA" id="ARBA00042313"/>
    </source>
</evidence>
<evidence type="ECO:0000256" key="12">
    <source>
        <dbReference type="ARBA" id="ARBA00039567"/>
    </source>
</evidence>
<dbReference type="PANTHER" id="PTHR43065:SF16">
    <property type="entry name" value="SENSORY HISTIDINE KINASE_PHOSPHATASE NTRB"/>
    <property type="match status" value="1"/>
</dbReference>
<dbReference type="SUPFAM" id="SSF55785">
    <property type="entry name" value="PYP-like sensor domain (PAS domain)"/>
    <property type="match status" value="1"/>
</dbReference>
<dbReference type="Gene3D" id="1.10.287.130">
    <property type="match status" value="1"/>
</dbReference>
<evidence type="ECO:0000256" key="5">
    <source>
        <dbReference type="ARBA" id="ARBA00022741"/>
    </source>
</evidence>
<evidence type="ECO:0000256" key="4">
    <source>
        <dbReference type="ARBA" id="ARBA00022679"/>
    </source>
</evidence>
<dbReference type="EMBL" id="WOCD01000003">
    <property type="protein sequence ID" value="MUH72658.1"/>
    <property type="molecule type" value="Genomic_DNA"/>
</dbReference>
<dbReference type="PANTHER" id="PTHR43065">
    <property type="entry name" value="SENSOR HISTIDINE KINASE"/>
    <property type="match status" value="1"/>
</dbReference>
<keyword evidence="9" id="KW-0902">Two-component regulatory system</keyword>
<dbReference type="InterPro" id="IPR003661">
    <property type="entry name" value="HisK_dim/P_dom"/>
</dbReference>
<evidence type="ECO:0000256" key="2">
    <source>
        <dbReference type="ARBA" id="ARBA00012438"/>
    </source>
</evidence>
<dbReference type="Pfam" id="PF02518">
    <property type="entry name" value="HATPase_c"/>
    <property type="match status" value="1"/>
</dbReference>
<dbReference type="Pfam" id="PF00989">
    <property type="entry name" value="PAS"/>
    <property type="match status" value="1"/>
</dbReference>
<keyword evidence="10" id="KW-0535">Nitrogen fixation</keyword>
<dbReference type="GO" id="GO:0000155">
    <property type="term" value="F:phosphorelay sensor kinase activity"/>
    <property type="evidence" value="ECO:0007669"/>
    <property type="project" value="InterPro"/>
</dbReference>
<organism evidence="17 18">
    <name type="scientific">Psychrosphaera haliotis</name>
    <dbReference type="NCBI Taxonomy" id="555083"/>
    <lineage>
        <taxon>Bacteria</taxon>
        <taxon>Pseudomonadati</taxon>
        <taxon>Pseudomonadota</taxon>
        <taxon>Gammaproteobacteria</taxon>
        <taxon>Alteromonadales</taxon>
        <taxon>Pseudoalteromonadaceae</taxon>
        <taxon>Psychrosphaera</taxon>
    </lineage>
</organism>
<evidence type="ECO:0000256" key="11">
    <source>
        <dbReference type="ARBA" id="ARBA00037696"/>
    </source>
</evidence>
<dbReference type="SUPFAM" id="SSF47384">
    <property type="entry name" value="Homodimeric domain of signal transducing histidine kinase"/>
    <property type="match status" value="1"/>
</dbReference>
<evidence type="ECO:0000256" key="6">
    <source>
        <dbReference type="ARBA" id="ARBA00022777"/>
    </source>
</evidence>
<keyword evidence="5" id="KW-0547">Nucleotide-binding</keyword>
<evidence type="ECO:0000256" key="7">
    <source>
        <dbReference type="ARBA" id="ARBA00022801"/>
    </source>
</evidence>
<evidence type="ECO:0000256" key="14">
    <source>
        <dbReference type="ARBA" id="ARBA00043094"/>
    </source>
</evidence>
<dbReference type="GO" id="GO:0006355">
    <property type="term" value="P:regulation of DNA-templated transcription"/>
    <property type="evidence" value="ECO:0007669"/>
    <property type="project" value="InterPro"/>
</dbReference>
<dbReference type="Gene3D" id="3.30.450.20">
    <property type="entry name" value="PAS domain"/>
    <property type="match status" value="1"/>
</dbReference>
<dbReference type="InterPro" id="IPR036097">
    <property type="entry name" value="HisK_dim/P_sf"/>
</dbReference>
<dbReference type="EC" id="2.7.13.3" evidence="2"/>
<dbReference type="SMART" id="SM00091">
    <property type="entry name" value="PAS"/>
    <property type="match status" value="1"/>
</dbReference>
<dbReference type="PROSITE" id="PS50112">
    <property type="entry name" value="PAS"/>
    <property type="match status" value="1"/>
</dbReference>
<keyword evidence="4" id="KW-0808">Transferase</keyword>
<dbReference type="Proteomes" id="UP000439994">
    <property type="component" value="Unassembled WGS sequence"/>
</dbReference>
<proteinExistence type="predicted"/>
<dbReference type="SMART" id="SM00387">
    <property type="entry name" value="HATPase_c"/>
    <property type="match status" value="1"/>
</dbReference>
<dbReference type="NCBIfam" id="TIGR00229">
    <property type="entry name" value="sensory_box"/>
    <property type="match status" value="1"/>
</dbReference>
<dbReference type="InterPro" id="IPR003594">
    <property type="entry name" value="HATPase_dom"/>
</dbReference>
<keyword evidence="18" id="KW-1185">Reference proteome</keyword>
<evidence type="ECO:0000256" key="3">
    <source>
        <dbReference type="ARBA" id="ARBA00022553"/>
    </source>
</evidence>
<dbReference type="InterPro" id="IPR005467">
    <property type="entry name" value="His_kinase_dom"/>
</dbReference>
<dbReference type="CDD" id="cd00082">
    <property type="entry name" value="HisKA"/>
    <property type="match status" value="1"/>
</dbReference>
<comment type="function">
    <text evidence="11">Member of the two-component regulatory system NtrB/NtrC, which controls expression of the nitrogen-regulated (ntr) genes in response to nitrogen limitation. Under conditions of nitrogen limitation, NtrB autophosphorylates and transfers the phosphoryl group to NtrC. In the presence of nitrogen, acts as a phosphatase that dephosphorylates and inactivates NtrC.</text>
</comment>
<evidence type="ECO:0000256" key="10">
    <source>
        <dbReference type="ARBA" id="ARBA00023231"/>
    </source>
</evidence>
<dbReference type="GO" id="GO:0005524">
    <property type="term" value="F:ATP binding"/>
    <property type="evidence" value="ECO:0007669"/>
    <property type="project" value="UniProtKB-KW"/>
</dbReference>
<dbReference type="InterPro" id="IPR013767">
    <property type="entry name" value="PAS_fold"/>
</dbReference>
<evidence type="ECO:0000256" key="9">
    <source>
        <dbReference type="ARBA" id="ARBA00023012"/>
    </source>
</evidence>
<sequence length="374" mass="41944">MHHVGAENYQLSNNLSNSLISEQILEQLNLAVVLVDRELKVLFANQQAASVFGHTRKKLLNQTLLRLPIKHTFPENLFSQLWESQQSFADHEVEWTFIDGRHISSEVNADLVMLNNEPACLLQIRDNDNLKKLNTENAHKHHISASRHLIRGLAHEIKNPLGGIRGAAQLLSRSLDSDELREYTQMIIDQSDRLKELVDRLLGPNTPPKRSLTNIHGILERVVSLVQIELNANTKITKDYDPSLPEILVDEGQIEQAVLNILQNAVYAASHANEGSAGSVVVRTRFEGNKVLHGSSYKKVLKISIIDNGTGIAESIKSTLFYPMITDKPEGNGLGLSISQRLIDQHKGVIEVDSWPGHTEFSIYLPIQEMERHA</sequence>
<reference evidence="17 18" key="1">
    <citation type="submission" date="2019-11" db="EMBL/GenBank/DDBJ databases">
        <title>P. haliotis isolates from Z. marina roots.</title>
        <authorList>
            <person name="Cohen M."/>
            <person name="Jospin G."/>
            <person name="Eisen J.A."/>
            <person name="Coil D.A."/>
        </authorList>
    </citation>
    <scope>NUCLEOTIDE SEQUENCE [LARGE SCALE GENOMIC DNA]</scope>
    <source>
        <strain evidence="17 18">UCD-MCMsp1aY</strain>
    </source>
</reference>
<dbReference type="InterPro" id="IPR035965">
    <property type="entry name" value="PAS-like_dom_sf"/>
</dbReference>
<dbReference type="PRINTS" id="PR00344">
    <property type="entry name" value="BCTRLSENSOR"/>
</dbReference>
<evidence type="ECO:0000313" key="17">
    <source>
        <dbReference type="EMBL" id="MUH72658.1"/>
    </source>
</evidence>
<keyword evidence="3" id="KW-0597">Phosphoprotein</keyword>
<keyword evidence="6" id="KW-0418">Kinase</keyword>
<feature type="domain" description="PAS" evidence="16">
    <location>
        <begin position="22"/>
        <end position="65"/>
    </location>
</feature>
<evidence type="ECO:0000259" key="15">
    <source>
        <dbReference type="PROSITE" id="PS50109"/>
    </source>
</evidence>
<feature type="domain" description="Histidine kinase" evidence="15">
    <location>
        <begin position="152"/>
        <end position="369"/>
    </location>
</feature>
<dbReference type="Gene3D" id="3.30.565.10">
    <property type="entry name" value="Histidine kinase-like ATPase, C-terminal domain"/>
    <property type="match status" value="1"/>
</dbReference>
<dbReference type="InterPro" id="IPR000014">
    <property type="entry name" value="PAS"/>
</dbReference>
<comment type="caution">
    <text evidence="17">The sequence shown here is derived from an EMBL/GenBank/DDBJ whole genome shotgun (WGS) entry which is preliminary data.</text>
</comment>
<dbReference type="AlphaFoldDB" id="A0A6N8F8S8"/>
<dbReference type="InterPro" id="IPR036890">
    <property type="entry name" value="HATPase_C_sf"/>
</dbReference>
<gene>
    <name evidence="17" type="ORF">GNP35_09250</name>
</gene>
<dbReference type="CDD" id="cd00130">
    <property type="entry name" value="PAS"/>
    <property type="match status" value="1"/>
</dbReference>
<comment type="catalytic activity">
    <reaction evidence="1">
        <text>ATP + protein L-histidine = ADP + protein N-phospho-L-histidine.</text>
        <dbReference type="EC" id="2.7.13.3"/>
    </reaction>
</comment>
<keyword evidence="7" id="KW-0378">Hydrolase</keyword>
<keyword evidence="8" id="KW-0067">ATP-binding</keyword>
<protein>
    <recommendedName>
        <fullName evidence="12">Sensory histidine kinase/phosphatase NtrB</fullName>
        <ecNumber evidence="2">2.7.13.3</ecNumber>
    </recommendedName>
    <alternativeName>
        <fullName evidence="13">Nitrogen regulation protein NR(II)</fullName>
    </alternativeName>
    <alternativeName>
        <fullName evidence="14">Nitrogen regulator II</fullName>
    </alternativeName>
</protein>
<dbReference type="GO" id="GO:0016787">
    <property type="term" value="F:hydrolase activity"/>
    <property type="evidence" value="ECO:0007669"/>
    <property type="project" value="UniProtKB-KW"/>
</dbReference>
<dbReference type="OrthoDB" id="9789238at2"/>
<dbReference type="NCBIfam" id="NF008293">
    <property type="entry name" value="PRK11073.1"/>
    <property type="match status" value="1"/>
</dbReference>
<name>A0A6N8F8S8_9GAMM</name>
<evidence type="ECO:0000256" key="8">
    <source>
        <dbReference type="ARBA" id="ARBA00022840"/>
    </source>
</evidence>
<dbReference type="SUPFAM" id="SSF55874">
    <property type="entry name" value="ATPase domain of HSP90 chaperone/DNA topoisomerase II/histidine kinase"/>
    <property type="match status" value="1"/>
</dbReference>
<accession>A0A6N8F8S8</accession>
<dbReference type="PROSITE" id="PS50109">
    <property type="entry name" value="HIS_KIN"/>
    <property type="match status" value="1"/>
</dbReference>
<dbReference type="Pfam" id="PF00512">
    <property type="entry name" value="HisKA"/>
    <property type="match status" value="1"/>
</dbReference>
<evidence type="ECO:0000313" key="18">
    <source>
        <dbReference type="Proteomes" id="UP000439994"/>
    </source>
</evidence>
<dbReference type="SMART" id="SM00388">
    <property type="entry name" value="HisKA"/>
    <property type="match status" value="1"/>
</dbReference>
<evidence type="ECO:0000259" key="16">
    <source>
        <dbReference type="PROSITE" id="PS50112"/>
    </source>
</evidence>
<evidence type="ECO:0000256" key="1">
    <source>
        <dbReference type="ARBA" id="ARBA00000085"/>
    </source>
</evidence>
<dbReference type="InterPro" id="IPR004358">
    <property type="entry name" value="Sig_transdc_His_kin-like_C"/>
</dbReference>